<dbReference type="PANTHER" id="PTHR24291:SF189">
    <property type="entry name" value="CYTOCHROME P450 4C3-RELATED"/>
    <property type="match status" value="1"/>
</dbReference>
<keyword evidence="6 13" id="KW-0479">Metal-binding</keyword>
<dbReference type="InterPro" id="IPR002401">
    <property type="entry name" value="Cyt_P450_E_grp-I"/>
</dbReference>
<feature type="transmembrane region" description="Helical" evidence="15">
    <location>
        <begin position="49"/>
        <end position="68"/>
    </location>
</feature>
<dbReference type="GO" id="GO:0004497">
    <property type="term" value="F:monooxygenase activity"/>
    <property type="evidence" value="ECO:0007669"/>
    <property type="project" value="UniProtKB-KW"/>
</dbReference>
<evidence type="ECO:0000256" key="13">
    <source>
        <dbReference type="PIRSR" id="PIRSR602401-1"/>
    </source>
</evidence>
<keyword evidence="11 14" id="KW-0503">Monooxygenase</keyword>
<evidence type="ECO:0000256" key="14">
    <source>
        <dbReference type="RuleBase" id="RU000461"/>
    </source>
</evidence>
<dbReference type="OrthoDB" id="1470350at2759"/>
<evidence type="ECO:0000256" key="1">
    <source>
        <dbReference type="ARBA" id="ARBA00001971"/>
    </source>
</evidence>
<feature type="binding site" description="axial binding residue" evidence="13">
    <location>
        <position position="325"/>
    </location>
    <ligand>
        <name>heme</name>
        <dbReference type="ChEBI" id="CHEBI:30413"/>
    </ligand>
    <ligandPart>
        <name>Fe</name>
        <dbReference type="ChEBI" id="CHEBI:18248"/>
    </ligandPart>
</feature>
<proteinExistence type="inferred from homology"/>
<keyword evidence="7" id="KW-0256">Endoplasmic reticulum</keyword>
<comment type="subcellular location">
    <subcellularLocation>
        <location evidence="3">Endoplasmic reticulum membrane</location>
    </subcellularLocation>
    <subcellularLocation>
        <location evidence="2">Microsome membrane</location>
    </subcellularLocation>
</comment>
<keyword evidence="15" id="KW-1133">Transmembrane helix</keyword>
<evidence type="ECO:0000256" key="11">
    <source>
        <dbReference type="ARBA" id="ARBA00023033"/>
    </source>
</evidence>
<dbReference type="GO" id="GO:0005506">
    <property type="term" value="F:iron ion binding"/>
    <property type="evidence" value="ECO:0007669"/>
    <property type="project" value="InterPro"/>
</dbReference>
<sequence>MDFTRVELGNLSSSNFPIAVFCTASIIILVAVHFFYCNFSSRGKLVNKFGGPAYVPVIGSFIALTNLAETLLDWKEQINFLAGENPTLADAFHRGARIAFMPGVIPKYQSSLIWSLSGYAKEWEEIKIVMKQSISKSFIQKKMKEWKNNANNGNLPKKIKYANILYTKWTDEEEIFYQLISIIGASVDSTESVLCMALLHLAKHPVIQETAYEEAKSVIGTDINVFLSFDDIRRLTYVEMVLKETMRIIPPIAALARNIGQDLDLGDGYTIPKDTSVFINLNMMHHNPKYFPNPDQFIPERFLPENVGKRHPYAYIPFSHGPRNCIGKKYAMMEMKLALAKILFKYEVTTSMRNIENLEYESSPFTFAKDDKWKNQRKILSPGLSASMHPEFLTAFHTHLPNLMEVLEEKCKIGGEFNPDNLFGKFAMGVAFETMFDWDVPLNFFQHDLALQYDMFVNGTYAAFQPAIQPKFQIPLMWRFFGYGAGFQKLVNFMEIYFPKEFLKGKMDEWKSYEKNAALPKRMKYANLLYTKWTKEELVTCQLYTILTGAVDSTDSVLCVALIQLAKFKEVQTNAYLEARRVIGLDYDNTLSIADINKLKYIEMVIKESMRRISPTPVLTRKVGEDLNLG</sequence>
<dbReference type="SUPFAM" id="SSF48264">
    <property type="entry name" value="Cytochrome P450"/>
    <property type="match status" value="2"/>
</dbReference>
<feature type="transmembrane region" description="Helical" evidence="15">
    <location>
        <begin position="16"/>
        <end position="37"/>
    </location>
</feature>
<evidence type="ECO:0000256" key="8">
    <source>
        <dbReference type="ARBA" id="ARBA00022848"/>
    </source>
</evidence>
<keyword evidence="8" id="KW-0492">Microsome</keyword>
<keyword evidence="17" id="KW-1185">Reference proteome</keyword>
<evidence type="ECO:0000256" key="15">
    <source>
        <dbReference type="SAM" id="Phobius"/>
    </source>
</evidence>
<evidence type="ECO:0000256" key="9">
    <source>
        <dbReference type="ARBA" id="ARBA00023002"/>
    </source>
</evidence>
<gene>
    <name evidence="16" type="ORF">Fcan01_16696</name>
</gene>
<evidence type="ECO:0000256" key="5">
    <source>
        <dbReference type="ARBA" id="ARBA00022617"/>
    </source>
</evidence>
<dbReference type="InterPro" id="IPR001128">
    <property type="entry name" value="Cyt_P450"/>
</dbReference>
<dbReference type="PROSITE" id="PS00086">
    <property type="entry name" value="CYTOCHROME_P450"/>
    <property type="match status" value="1"/>
</dbReference>
<comment type="similarity">
    <text evidence="4 14">Belongs to the cytochrome P450 family.</text>
</comment>
<keyword evidence="12 15" id="KW-0472">Membrane</keyword>
<dbReference type="PANTHER" id="PTHR24291">
    <property type="entry name" value="CYTOCHROME P450 FAMILY 4"/>
    <property type="match status" value="1"/>
</dbReference>
<evidence type="ECO:0000256" key="3">
    <source>
        <dbReference type="ARBA" id="ARBA00004586"/>
    </source>
</evidence>
<organism evidence="16 17">
    <name type="scientific">Folsomia candida</name>
    <name type="common">Springtail</name>
    <dbReference type="NCBI Taxonomy" id="158441"/>
    <lineage>
        <taxon>Eukaryota</taxon>
        <taxon>Metazoa</taxon>
        <taxon>Ecdysozoa</taxon>
        <taxon>Arthropoda</taxon>
        <taxon>Hexapoda</taxon>
        <taxon>Collembola</taxon>
        <taxon>Entomobryomorpha</taxon>
        <taxon>Isotomoidea</taxon>
        <taxon>Isotomidae</taxon>
        <taxon>Proisotominae</taxon>
        <taxon>Folsomia</taxon>
    </lineage>
</organism>
<dbReference type="Gene3D" id="1.10.630.10">
    <property type="entry name" value="Cytochrome P450"/>
    <property type="match status" value="2"/>
</dbReference>
<comment type="cofactor">
    <cofactor evidence="1 13">
        <name>heme</name>
        <dbReference type="ChEBI" id="CHEBI:30413"/>
    </cofactor>
</comment>
<evidence type="ECO:0000313" key="16">
    <source>
        <dbReference type="EMBL" id="OXA48961.1"/>
    </source>
</evidence>
<dbReference type="Proteomes" id="UP000198287">
    <property type="component" value="Unassembled WGS sequence"/>
</dbReference>
<accession>A0A226DW95</accession>
<keyword evidence="5 13" id="KW-0349">Heme</keyword>
<evidence type="ECO:0000256" key="6">
    <source>
        <dbReference type="ARBA" id="ARBA00022723"/>
    </source>
</evidence>
<dbReference type="InterPro" id="IPR050196">
    <property type="entry name" value="Cytochrome_P450_Monoox"/>
</dbReference>
<reference evidence="16 17" key="1">
    <citation type="submission" date="2015-12" db="EMBL/GenBank/DDBJ databases">
        <title>The genome of Folsomia candida.</title>
        <authorList>
            <person name="Faddeeva A."/>
            <person name="Derks M.F."/>
            <person name="Anvar Y."/>
            <person name="Smit S."/>
            <person name="Van Straalen N."/>
            <person name="Roelofs D."/>
        </authorList>
    </citation>
    <scope>NUCLEOTIDE SEQUENCE [LARGE SCALE GENOMIC DNA]</scope>
    <source>
        <strain evidence="16 17">VU population</strain>
        <tissue evidence="16">Whole body</tissue>
    </source>
</reference>
<dbReference type="InterPro" id="IPR036396">
    <property type="entry name" value="Cyt_P450_sf"/>
</dbReference>
<protein>
    <submittedName>
        <fullName evidence="16">Cytochrome P450 4V2</fullName>
    </submittedName>
</protein>
<dbReference type="AlphaFoldDB" id="A0A226DW95"/>
<dbReference type="EMBL" id="LNIX01000011">
    <property type="protein sequence ID" value="OXA48961.1"/>
    <property type="molecule type" value="Genomic_DNA"/>
</dbReference>
<comment type="caution">
    <text evidence="16">The sequence shown here is derived from an EMBL/GenBank/DDBJ whole genome shotgun (WGS) entry which is preliminary data.</text>
</comment>
<keyword evidence="15" id="KW-0812">Transmembrane</keyword>
<evidence type="ECO:0000256" key="4">
    <source>
        <dbReference type="ARBA" id="ARBA00010617"/>
    </source>
</evidence>
<evidence type="ECO:0000256" key="12">
    <source>
        <dbReference type="ARBA" id="ARBA00023136"/>
    </source>
</evidence>
<dbReference type="PRINTS" id="PR00463">
    <property type="entry name" value="EP450I"/>
</dbReference>
<dbReference type="PRINTS" id="PR00385">
    <property type="entry name" value="P450"/>
</dbReference>
<dbReference type="InterPro" id="IPR017972">
    <property type="entry name" value="Cyt_P450_CS"/>
</dbReference>
<dbReference type="GO" id="GO:0016705">
    <property type="term" value="F:oxidoreductase activity, acting on paired donors, with incorporation or reduction of molecular oxygen"/>
    <property type="evidence" value="ECO:0007669"/>
    <property type="project" value="InterPro"/>
</dbReference>
<evidence type="ECO:0000256" key="7">
    <source>
        <dbReference type="ARBA" id="ARBA00022824"/>
    </source>
</evidence>
<keyword evidence="9 14" id="KW-0560">Oxidoreductase</keyword>
<evidence type="ECO:0000256" key="2">
    <source>
        <dbReference type="ARBA" id="ARBA00004524"/>
    </source>
</evidence>
<evidence type="ECO:0000256" key="10">
    <source>
        <dbReference type="ARBA" id="ARBA00023004"/>
    </source>
</evidence>
<evidence type="ECO:0000313" key="17">
    <source>
        <dbReference type="Proteomes" id="UP000198287"/>
    </source>
</evidence>
<dbReference type="Pfam" id="PF00067">
    <property type="entry name" value="p450"/>
    <property type="match status" value="2"/>
</dbReference>
<dbReference type="GO" id="GO:0020037">
    <property type="term" value="F:heme binding"/>
    <property type="evidence" value="ECO:0007669"/>
    <property type="project" value="InterPro"/>
</dbReference>
<name>A0A226DW95_FOLCA</name>
<keyword evidence="10 13" id="KW-0408">Iron</keyword>